<feature type="compositionally biased region" description="Basic and acidic residues" evidence="1">
    <location>
        <begin position="247"/>
        <end position="261"/>
    </location>
</feature>
<dbReference type="InterPro" id="IPR051101">
    <property type="entry name" value="ZC3H12/N4BP1_RNase_Reg"/>
</dbReference>
<dbReference type="Proteomes" id="UP000000311">
    <property type="component" value="Unassembled WGS sequence"/>
</dbReference>
<dbReference type="GO" id="GO:0004521">
    <property type="term" value="F:RNA endonuclease activity"/>
    <property type="evidence" value="ECO:0007669"/>
    <property type="project" value="TreeGrafter"/>
</dbReference>
<dbReference type="CDD" id="cd18719">
    <property type="entry name" value="PIN_Zc3h12a-N4BP1-like"/>
    <property type="match status" value="1"/>
</dbReference>
<feature type="region of interest" description="Disordered" evidence="1">
    <location>
        <begin position="225"/>
        <end position="261"/>
    </location>
</feature>
<dbReference type="Gene3D" id="3.40.50.11980">
    <property type="match status" value="1"/>
</dbReference>
<feature type="compositionally biased region" description="Polar residues" evidence="1">
    <location>
        <begin position="120"/>
        <end position="146"/>
    </location>
</feature>
<proteinExistence type="predicted"/>
<dbReference type="AlphaFoldDB" id="E1ZVC4"/>
<evidence type="ECO:0000259" key="2">
    <source>
        <dbReference type="Pfam" id="PF11977"/>
    </source>
</evidence>
<dbReference type="FunFam" id="3.40.50.11980:FF:000001">
    <property type="entry name" value="ZC3H12A isoform 1"/>
    <property type="match status" value="1"/>
</dbReference>
<accession>E1ZVC4</accession>
<dbReference type="KEGG" id="cfo:105259133"/>
<reference evidence="3 4" key="1">
    <citation type="journal article" date="2010" name="Science">
        <title>Genomic comparison of the ants Camponotus floridanus and Harpegnathos saltator.</title>
        <authorList>
            <person name="Bonasio R."/>
            <person name="Zhang G."/>
            <person name="Ye C."/>
            <person name="Mutti N.S."/>
            <person name="Fang X."/>
            <person name="Qin N."/>
            <person name="Donahue G."/>
            <person name="Yang P."/>
            <person name="Li Q."/>
            <person name="Li C."/>
            <person name="Zhang P."/>
            <person name="Huang Z."/>
            <person name="Berger S.L."/>
            <person name="Reinberg D."/>
            <person name="Wang J."/>
            <person name="Liebig J."/>
        </authorList>
    </citation>
    <scope>NUCLEOTIDE SEQUENCE [LARGE SCALE GENOMIC DNA]</scope>
    <source>
        <strain evidence="4">C129</strain>
    </source>
</reference>
<dbReference type="OMA" id="CNGENIA"/>
<gene>
    <name evidence="3" type="ORF">EAG_06323</name>
</gene>
<sequence length="414" mass="47758">MNDTRSKILKKKKQPKRYCENLFTKSPDKFRNIGNLDDGNRRLTRGMLRKLDKQNALFSLKRKYPSRNSVIILNDSDNETSEEDKQDASLSIIECSPTRLPLPSSPQQKTEKKELRKSPRQNNNRSSITLSNLSMKQSSNTQSPCNGENIAPSEAEDDVIELWSSLKNSNKKIRYCNAETNEKLNFVIDTKPDMKNLEYLKTDTKPVRKRRKLCRNFDKLTSLSNKNIKNTSNDSNSSQSNPQSCEEETKTIVSDEKNSPDTNHKLREIVVDGCNVGMAHANHQMFSVKGIQLVIDYFTIRGHVVKVFLPNYLRKYTLLEELYKKGIVVFTPSRNIKGRKITPYDDRFILEYATARGGIVITSDQYRDLYEEKPEWRDTILNRLLTPTFVGDYIMFPEDPLGKSGPNLETFLRH</sequence>
<evidence type="ECO:0000313" key="4">
    <source>
        <dbReference type="Proteomes" id="UP000000311"/>
    </source>
</evidence>
<dbReference type="InterPro" id="IPR021869">
    <property type="entry name" value="RNase_Zc3h12_NYN"/>
</dbReference>
<evidence type="ECO:0000313" key="3">
    <source>
        <dbReference type="EMBL" id="EFN74834.1"/>
    </source>
</evidence>
<dbReference type="PANTHER" id="PTHR12876:SF35">
    <property type="entry name" value="LD08718P-RELATED"/>
    <property type="match status" value="1"/>
</dbReference>
<dbReference type="GO" id="GO:0005634">
    <property type="term" value="C:nucleus"/>
    <property type="evidence" value="ECO:0007669"/>
    <property type="project" value="TreeGrafter"/>
</dbReference>
<feature type="domain" description="RNase NYN" evidence="2">
    <location>
        <begin position="266"/>
        <end position="409"/>
    </location>
</feature>
<dbReference type="OrthoDB" id="392925at2759"/>
<dbReference type="Pfam" id="PF11977">
    <property type="entry name" value="RNase_Zc3h12a"/>
    <property type="match status" value="1"/>
</dbReference>
<keyword evidence="4" id="KW-1185">Reference proteome</keyword>
<dbReference type="PANTHER" id="PTHR12876">
    <property type="entry name" value="N4BP1-RELATED"/>
    <property type="match status" value="1"/>
</dbReference>
<organism evidence="4">
    <name type="scientific">Camponotus floridanus</name>
    <name type="common">Florida carpenter ant</name>
    <dbReference type="NCBI Taxonomy" id="104421"/>
    <lineage>
        <taxon>Eukaryota</taxon>
        <taxon>Metazoa</taxon>
        <taxon>Ecdysozoa</taxon>
        <taxon>Arthropoda</taxon>
        <taxon>Hexapoda</taxon>
        <taxon>Insecta</taxon>
        <taxon>Pterygota</taxon>
        <taxon>Neoptera</taxon>
        <taxon>Endopterygota</taxon>
        <taxon>Hymenoptera</taxon>
        <taxon>Apocrita</taxon>
        <taxon>Aculeata</taxon>
        <taxon>Formicoidea</taxon>
        <taxon>Formicidae</taxon>
        <taxon>Formicinae</taxon>
        <taxon>Camponotus</taxon>
    </lineage>
</organism>
<protein>
    <submittedName>
        <fullName evidence="3">Zinc finger CCCH domain-containing protein 12C</fullName>
    </submittedName>
</protein>
<feature type="compositionally biased region" description="Low complexity" evidence="1">
    <location>
        <begin position="230"/>
        <end position="244"/>
    </location>
</feature>
<dbReference type="InParanoid" id="E1ZVC4"/>
<feature type="region of interest" description="Disordered" evidence="1">
    <location>
        <begin position="96"/>
        <end position="152"/>
    </location>
</feature>
<dbReference type="EMBL" id="GL434492">
    <property type="protein sequence ID" value="EFN74834.1"/>
    <property type="molecule type" value="Genomic_DNA"/>
</dbReference>
<dbReference type="FunCoup" id="E1ZVC4">
    <property type="interactions" value="22"/>
</dbReference>
<dbReference type="GO" id="GO:0003729">
    <property type="term" value="F:mRNA binding"/>
    <property type="evidence" value="ECO:0007669"/>
    <property type="project" value="TreeGrafter"/>
</dbReference>
<dbReference type="GO" id="GO:0036464">
    <property type="term" value="C:cytoplasmic ribonucleoprotein granule"/>
    <property type="evidence" value="ECO:0007669"/>
    <property type="project" value="TreeGrafter"/>
</dbReference>
<name>E1ZVC4_CAMFO</name>
<evidence type="ECO:0000256" key="1">
    <source>
        <dbReference type="SAM" id="MobiDB-lite"/>
    </source>
</evidence>